<accession>A0A9X3X510</accession>
<dbReference type="EMBL" id="JAGTJJ010000020">
    <property type="protein sequence ID" value="MDC3984402.1"/>
    <property type="molecule type" value="Genomic_DNA"/>
</dbReference>
<sequence>MALCAFLLGGVVLVPAFEPEALAATAYESPYTFEQTWGTAVRLVRVDLGLEITEKDPEHGYLLFKYTSPESGKRVHAGSIEIVKSGKDVVRVTVQLATMPSYHERMIVDALAKKLHVEYGDPPRKPDPPPPPPPPEKDGGKDGKDGKDDSPY</sequence>
<name>A0A9X3X510_9BACT</name>
<dbReference type="AlphaFoldDB" id="A0A9X3X510"/>
<feature type="signal peptide" evidence="2">
    <location>
        <begin position="1"/>
        <end position="23"/>
    </location>
</feature>
<proteinExistence type="predicted"/>
<dbReference type="RefSeq" id="WP_272425716.1">
    <property type="nucleotide sequence ID" value="NZ_JAGTJJ010000020.1"/>
</dbReference>
<gene>
    <name evidence="3" type="ORF">KEG57_28105</name>
</gene>
<reference evidence="3 4" key="1">
    <citation type="submission" date="2021-04" db="EMBL/GenBank/DDBJ databases">
        <title>Genome analysis of Polyangium sp.</title>
        <authorList>
            <person name="Li Y."/>
            <person name="Wang J."/>
        </authorList>
    </citation>
    <scope>NUCLEOTIDE SEQUENCE [LARGE SCALE GENOMIC DNA]</scope>
    <source>
        <strain evidence="3 4">SDU14</strain>
    </source>
</reference>
<evidence type="ECO:0000256" key="1">
    <source>
        <dbReference type="SAM" id="MobiDB-lite"/>
    </source>
</evidence>
<comment type="caution">
    <text evidence="3">The sequence shown here is derived from an EMBL/GenBank/DDBJ whole genome shotgun (WGS) entry which is preliminary data.</text>
</comment>
<feature type="chain" id="PRO_5040801130" evidence="2">
    <location>
        <begin position="24"/>
        <end position="152"/>
    </location>
</feature>
<feature type="region of interest" description="Disordered" evidence="1">
    <location>
        <begin position="117"/>
        <end position="152"/>
    </location>
</feature>
<evidence type="ECO:0000313" key="3">
    <source>
        <dbReference type="EMBL" id="MDC3984402.1"/>
    </source>
</evidence>
<keyword evidence="2" id="KW-0732">Signal</keyword>
<keyword evidence="4" id="KW-1185">Reference proteome</keyword>
<feature type="compositionally biased region" description="Basic and acidic residues" evidence="1">
    <location>
        <begin position="117"/>
        <end position="127"/>
    </location>
</feature>
<organism evidence="3 4">
    <name type="scientific">Polyangium jinanense</name>
    <dbReference type="NCBI Taxonomy" id="2829994"/>
    <lineage>
        <taxon>Bacteria</taxon>
        <taxon>Pseudomonadati</taxon>
        <taxon>Myxococcota</taxon>
        <taxon>Polyangia</taxon>
        <taxon>Polyangiales</taxon>
        <taxon>Polyangiaceae</taxon>
        <taxon>Polyangium</taxon>
    </lineage>
</organism>
<protein>
    <submittedName>
        <fullName evidence="3">Uncharacterized protein</fullName>
    </submittedName>
</protein>
<evidence type="ECO:0000313" key="4">
    <source>
        <dbReference type="Proteomes" id="UP001151081"/>
    </source>
</evidence>
<feature type="compositionally biased region" description="Basic and acidic residues" evidence="1">
    <location>
        <begin position="135"/>
        <end position="152"/>
    </location>
</feature>
<evidence type="ECO:0000256" key="2">
    <source>
        <dbReference type="SAM" id="SignalP"/>
    </source>
</evidence>
<dbReference type="Proteomes" id="UP001151081">
    <property type="component" value="Unassembled WGS sequence"/>
</dbReference>